<dbReference type="InterPro" id="IPR048126">
    <property type="entry name" value="Toxin_VasX"/>
</dbReference>
<evidence type="ECO:0000259" key="3">
    <source>
        <dbReference type="Pfam" id="PF20249"/>
    </source>
</evidence>
<dbReference type="CDD" id="cd20708">
    <property type="entry name" value="MIX_IV"/>
    <property type="match status" value="1"/>
</dbReference>
<evidence type="ECO:0000313" key="5">
    <source>
        <dbReference type="Proteomes" id="UP000651852"/>
    </source>
</evidence>
<gene>
    <name evidence="4" type="ORF">H8S59_14845</name>
</gene>
<dbReference type="Pfam" id="PF20249">
    <property type="entry name" value="VasX_N"/>
    <property type="match status" value="1"/>
</dbReference>
<feature type="transmembrane region" description="Helical" evidence="2">
    <location>
        <begin position="876"/>
        <end position="898"/>
    </location>
</feature>
<keyword evidence="2" id="KW-0812">Transmembrane</keyword>
<feature type="region of interest" description="Disordered" evidence="1">
    <location>
        <begin position="1"/>
        <end position="23"/>
    </location>
</feature>
<dbReference type="NCBIfam" id="NF041559">
    <property type="entry name" value="BTH_I2691_fam"/>
    <property type="match status" value="1"/>
</dbReference>
<feature type="compositionally biased region" description="Polar residues" evidence="1">
    <location>
        <begin position="1"/>
        <end position="12"/>
    </location>
</feature>
<keyword evidence="5" id="KW-1185">Reference proteome</keyword>
<name>A0ABR7B1I3_9PSED</name>
<dbReference type="Proteomes" id="UP000651852">
    <property type="component" value="Unassembled WGS sequence"/>
</dbReference>
<accession>A0ABR7B1I3</accession>
<protein>
    <recommendedName>
        <fullName evidence="3">Toxin VasX N-terminal region domain-containing protein</fullName>
    </recommendedName>
</protein>
<sequence length="1127" mass="126042">MADKNGNPQQCRDAQFSDKPMANPGVCPFKGPDIAIVPMRYALDRSRYDVDPSQLTPLSAEGKWKCPPKLQSRGYTLRQLRDGFVYVYDETEEVLHEYRFQAHDASLTRIVWGDAASLPDIRSAEGESRTHLLYPRTHKLRMAFSPYQWTWRMCQLMSASGVKRASWLRELDLRDYSRHMSAWHTLPLTRLSKRVVADVDPHPINHDGRFADSAHPPKADDEGKYPSVSLAADVVWTGSVDDTSSSVLIALDDPLAMLEDLGMQLATDQAALHEFQLEHEHALNIAGVVERLCGAAGDNSLLPASVLNDEAKARQYIRDVEVYFEQLQAEDDATEGQDTLTYGLAERPSQSLGEDIKREYGSLPDPALRKSWQDRSKWRREVDLEAARDYTDVQQAQLKILRGRVVETQQDIKALGEYIGTDPIRLFIDTTHSTSLLCLLNVVSDLLCNLSQDIGFSHWLQKEEEKSKTLFGQIRFGFSQPIKDAITNEANRVMQGVSDVTALVGRAGELNGFLTHDALAEKPWIKALSEPAQMTLNALVQLAKDAGKATLENIQLAFFPVDSRLAGGAVNQNAALMLRNLLMGHVLLNHPEKLQINEDFAKHHAAWKTDLNKGRDLYKTAQSRWLYQANTYDRRVTAKLMQDIQKELKLHLIKEPLLFDYRSQRYGQVMQNKIATSFAAFGQLTKEWSQQAKAWSAEQGINAGAITWGIAAVNLLNTFVTYETASRDGELNKKDWAKVASAAAYTANALMAVFVETGWGAMKDLGALDEKGKYKKITQKSAAQWLRLGRPEFGRVIKGFGPRLVGLGGFAVVAASLELWDVLDDIQAATGLNRAVLQVKGVAVTGMIGLGVAYSFSGFWAVAGQGKYAAYLMSPWFLATTVIIGLVYLFATYALNYLKQDMVGKWLHKCSWSKSIEVRFDSEQEEVYAFREIQLSPALFVKATTEMSLTNAGDLGFRMEEIHTGAWLQLRIPAALRGTMIQVNLLNSYRPSQIMPVIALGGSLQSYFLESGFPESIGQWGHTPDKKEKLFLSIQLCKPLPQPDEDIIWQAWIPVEEKSKYVEVQIWYANEILDVKDGDRGYRFQMELLASGAQEDIEQRLPSSSDSALAVEKLGGRYDGANLLVPL</sequence>
<feature type="transmembrane region" description="Helical" evidence="2">
    <location>
        <begin position="835"/>
        <end position="856"/>
    </location>
</feature>
<proteinExistence type="predicted"/>
<dbReference type="EMBL" id="JACONW010000066">
    <property type="protein sequence ID" value="MBC3951042.1"/>
    <property type="molecule type" value="Genomic_DNA"/>
</dbReference>
<organism evidence="4 5">
    <name type="scientific">Pseudomonas folii</name>
    <dbReference type="NCBI Taxonomy" id="2762593"/>
    <lineage>
        <taxon>Bacteria</taxon>
        <taxon>Pseudomonadati</taxon>
        <taxon>Pseudomonadota</taxon>
        <taxon>Gammaproteobacteria</taxon>
        <taxon>Pseudomonadales</taxon>
        <taxon>Pseudomonadaceae</taxon>
        <taxon>Pseudomonas</taxon>
    </lineage>
</organism>
<keyword evidence="2" id="KW-1133">Transmembrane helix</keyword>
<feature type="domain" description="Toxin VasX N-terminal region" evidence="3">
    <location>
        <begin position="27"/>
        <end position="178"/>
    </location>
</feature>
<reference evidence="4 5" key="1">
    <citation type="submission" date="2020-08" db="EMBL/GenBank/DDBJ databases">
        <title>Putative novel bacterial strains isolated from necrotic wheat leaf tissues caused by Xanthomonas translucens.</title>
        <authorList>
            <person name="Tambong J.T."/>
        </authorList>
    </citation>
    <scope>NUCLEOTIDE SEQUENCE [LARGE SCALE GENOMIC DNA]</scope>
    <source>
        <strain evidence="4 5">DOAB 1069</strain>
    </source>
</reference>
<evidence type="ECO:0000256" key="2">
    <source>
        <dbReference type="SAM" id="Phobius"/>
    </source>
</evidence>
<dbReference type="InterPro" id="IPR046864">
    <property type="entry name" value="VasX_N"/>
</dbReference>
<evidence type="ECO:0000256" key="1">
    <source>
        <dbReference type="SAM" id="MobiDB-lite"/>
    </source>
</evidence>
<evidence type="ECO:0000313" key="4">
    <source>
        <dbReference type="EMBL" id="MBC3951042.1"/>
    </source>
</evidence>
<comment type="caution">
    <text evidence="4">The sequence shown here is derived from an EMBL/GenBank/DDBJ whole genome shotgun (WGS) entry which is preliminary data.</text>
</comment>
<dbReference type="RefSeq" id="WP_187521889.1">
    <property type="nucleotide sequence ID" value="NZ_JACONW010000066.1"/>
</dbReference>
<keyword evidence="2" id="KW-0472">Membrane</keyword>